<proteinExistence type="predicted"/>
<protein>
    <submittedName>
        <fullName evidence="1">Uncharacterized protein</fullName>
    </submittedName>
</protein>
<dbReference type="Proteomes" id="UP000183376">
    <property type="component" value="Chromosome I"/>
</dbReference>
<organism evidence="1 2">
    <name type="scientific">Allokutzneria albata</name>
    <name type="common">Kibdelosporangium albatum</name>
    <dbReference type="NCBI Taxonomy" id="211114"/>
    <lineage>
        <taxon>Bacteria</taxon>
        <taxon>Bacillati</taxon>
        <taxon>Actinomycetota</taxon>
        <taxon>Actinomycetes</taxon>
        <taxon>Pseudonocardiales</taxon>
        <taxon>Pseudonocardiaceae</taxon>
        <taxon>Allokutzneria</taxon>
    </lineage>
</organism>
<gene>
    <name evidence="1" type="ORF">SAMN04489726_3986</name>
</gene>
<evidence type="ECO:0000313" key="2">
    <source>
        <dbReference type="Proteomes" id="UP000183376"/>
    </source>
</evidence>
<sequence>MYRVETGGEAMEQIAELPNEALAHYAQVLGVLELTPWNGTPYNRSNPDSPSRQFLFGPHGEGMAVYLVLGYRRASTCCACSGGPDPRLGTSRGVGRGRSCGGC</sequence>
<keyword evidence="2" id="KW-1185">Reference proteome</keyword>
<accession>A0A1G9X4I6</accession>
<dbReference type="AlphaFoldDB" id="A0A1G9X4I6"/>
<reference evidence="1 2" key="1">
    <citation type="submission" date="2016-10" db="EMBL/GenBank/DDBJ databases">
        <authorList>
            <person name="de Groot N.N."/>
        </authorList>
    </citation>
    <scope>NUCLEOTIDE SEQUENCE [LARGE SCALE GENOMIC DNA]</scope>
    <source>
        <strain evidence="1 2">DSM 44149</strain>
    </source>
</reference>
<dbReference type="EMBL" id="LT629701">
    <property type="protein sequence ID" value="SDM91684.1"/>
    <property type="molecule type" value="Genomic_DNA"/>
</dbReference>
<evidence type="ECO:0000313" key="1">
    <source>
        <dbReference type="EMBL" id="SDM91684.1"/>
    </source>
</evidence>
<dbReference type="STRING" id="211114.SAMN04489726_3986"/>
<name>A0A1G9X4I6_ALLAB</name>